<keyword evidence="1" id="KW-0378">Hydrolase</keyword>
<dbReference type="KEGG" id="mmai:sS8_3239"/>
<dbReference type="OrthoDB" id="4269629at2"/>
<dbReference type="InterPro" id="IPR050261">
    <property type="entry name" value="FrsA_esterase"/>
</dbReference>
<dbReference type="SUPFAM" id="SSF53474">
    <property type="entry name" value="alpha/beta-Hydrolases"/>
    <property type="match status" value="1"/>
</dbReference>
<dbReference type="Proteomes" id="UP000266313">
    <property type="component" value="Chromosome"/>
</dbReference>
<dbReference type="AlphaFoldDB" id="A0A250KUC0"/>
<organism evidence="3 4">
    <name type="scientific">Methylocaldum marinum</name>
    <dbReference type="NCBI Taxonomy" id="1432792"/>
    <lineage>
        <taxon>Bacteria</taxon>
        <taxon>Pseudomonadati</taxon>
        <taxon>Pseudomonadota</taxon>
        <taxon>Gammaproteobacteria</taxon>
        <taxon>Methylococcales</taxon>
        <taxon>Methylococcaceae</taxon>
        <taxon>Methylocaldum</taxon>
    </lineage>
</organism>
<keyword evidence="4" id="KW-1185">Reference proteome</keyword>
<dbReference type="PANTHER" id="PTHR22946">
    <property type="entry name" value="DIENELACTONE HYDROLASE DOMAIN-CONTAINING PROTEIN-RELATED"/>
    <property type="match status" value="1"/>
</dbReference>
<dbReference type="Gene3D" id="3.40.50.1820">
    <property type="entry name" value="alpha/beta hydrolase"/>
    <property type="match status" value="1"/>
</dbReference>
<dbReference type="InterPro" id="IPR029058">
    <property type="entry name" value="AB_hydrolase_fold"/>
</dbReference>
<evidence type="ECO:0000313" key="3">
    <source>
        <dbReference type="EMBL" id="BBA35182.1"/>
    </source>
</evidence>
<evidence type="ECO:0000256" key="1">
    <source>
        <dbReference type="ARBA" id="ARBA00022801"/>
    </source>
</evidence>
<proteinExistence type="predicted"/>
<accession>A0A250KUC0</accession>
<feature type="domain" description="Dienelactone hydrolase" evidence="2">
    <location>
        <begin position="80"/>
        <end position="325"/>
    </location>
</feature>
<gene>
    <name evidence="3" type="ORF">sS8_3239</name>
</gene>
<dbReference type="Pfam" id="PF01738">
    <property type="entry name" value="DLH"/>
    <property type="match status" value="1"/>
</dbReference>
<name>A0A250KUC0_9GAMM</name>
<evidence type="ECO:0000313" key="4">
    <source>
        <dbReference type="Proteomes" id="UP000266313"/>
    </source>
</evidence>
<dbReference type="GO" id="GO:0052689">
    <property type="term" value="F:carboxylic ester hydrolase activity"/>
    <property type="evidence" value="ECO:0007669"/>
    <property type="project" value="UniProtKB-ARBA"/>
</dbReference>
<sequence>MIMTAGTRRNPRSKLYRTFAILDPNLGRAIRKRLAILCLALVQWQPAAARIAGVTEEPAGQIGGIPVAVWTYPSDGLKVKGLLFLPRGSDRRPLILFNHDGVAGITKEHMRACARLARTRFAVFAPSYRGEDGSEGTIEVAAGEVRDVLNALPLLNRVSGINGRKLAMVGVSHGALISVLAAARHREVDAVVTADGVMDIYGWWQHLGQTGKLGRDPLTRRVYGNGPEDKPRAFSTRHALDQIPNLNAPVLILQGGRDDIVPPEQAHRLKAELEKARLPATLKIYPRSRHAFLVYTPYLGDSTTPPERIEAEQAWQDLLGFLRKHLGP</sequence>
<protein>
    <submittedName>
        <fullName evidence="3">Peptidase S15</fullName>
    </submittedName>
</protein>
<dbReference type="EMBL" id="AP017928">
    <property type="protein sequence ID" value="BBA35182.1"/>
    <property type="molecule type" value="Genomic_DNA"/>
</dbReference>
<dbReference type="InterPro" id="IPR002925">
    <property type="entry name" value="Dienelactn_hydro"/>
</dbReference>
<reference evidence="3 4" key="1">
    <citation type="submission" date="2016-12" db="EMBL/GenBank/DDBJ databases">
        <title>Genome sequencing of Methylocaldum marinum.</title>
        <authorList>
            <person name="Takeuchi M."/>
            <person name="Kamagata Y."/>
            <person name="Hiraoka S."/>
            <person name="Oshima K."/>
            <person name="Hattori M."/>
            <person name="Iwasaki W."/>
        </authorList>
    </citation>
    <scope>NUCLEOTIDE SEQUENCE [LARGE SCALE GENOMIC DNA]</scope>
    <source>
        <strain evidence="3 4">S8</strain>
    </source>
</reference>
<dbReference type="PANTHER" id="PTHR22946:SF9">
    <property type="entry name" value="POLYKETIDE TRANSFERASE AF380"/>
    <property type="match status" value="1"/>
</dbReference>
<evidence type="ECO:0000259" key="2">
    <source>
        <dbReference type="Pfam" id="PF01738"/>
    </source>
</evidence>